<feature type="transmembrane region" description="Helical" evidence="8">
    <location>
        <begin position="81"/>
        <end position="104"/>
    </location>
</feature>
<dbReference type="InterPro" id="IPR004761">
    <property type="entry name" value="Spore_GerAB"/>
</dbReference>
<accession>A0A8A7KQJ5</accession>
<comment type="similarity">
    <text evidence="2">Belongs to the amino acid-polyamine-organocation (APC) superfamily. Spore germination protein (SGP) (TC 2.A.3.9) family.</text>
</comment>
<dbReference type="PANTHER" id="PTHR34975">
    <property type="entry name" value="SPORE GERMINATION PROTEIN A2"/>
    <property type="match status" value="1"/>
</dbReference>
<dbReference type="NCBIfam" id="TIGR00912">
    <property type="entry name" value="2A0309"/>
    <property type="match status" value="1"/>
</dbReference>
<evidence type="ECO:0000256" key="7">
    <source>
        <dbReference type="ARBA" id="ARBA00023136"/>
    </source>
</evidence>
<feature type="transmembrane region" description="Helical" evidence="8">
    <location>
        <begin position="227"/>
        <end position="250"/>
    </location>
</feature>
<evidence type="ECO:0000256" key="2">
    <source>
        <dbReference type="ARBA" id="ARBA00007998"/>
    </source>
</evidence>
<keyword evidence="6 8" id="KW-1133">Transmembrane helix</keyword>
<name>A0A8A7KQJ5_9FIRM</name>
<evidence type="ECO:0000256" key="8">
    <source>
        <dbReference type="SAM" id="Phobius"/>
    </source>
</evidence>
<evidence type="ECO:0000256" key="6">
    <source>
        <dbReference type="ARBA" id="ARBA00022989"/>
    </source>
</evidence>
<dbReference type="AlphaFoldDB" id="A0A8A7KQJ5"/>
<gene>
    <name evidence="9" type="ORF">GM661_15385</name>
</gene>
<evidence type="ECO:0000256" key="5">
    <source>
        <dbReference type="ARBA" id="ARBA00022692"/>
    </source>
</evidence>
<feature type="transmembrane region" description="Helical" evidence="8">
    <location>
        <begin position="186"/>
        <end position="206"/>
    </location>
</feature>
<dbReference type="GO" id="GO:0009847">
    <property type="term" value="P:spore germination"/>
    <property type="evidence" value="ECO:0007669"/>
    <property type="project" value="InterPro"/>
</dbReference>
<feature type="transmembrane region" description="Helical" evidence="8">
    <location>
        <begin position="12"/>
        <end position="34"/>
    </location>
</feature>
<dbReference type="Pfam" id="PF03845">
    <property type="entry name" value="Spore_permease"/>
    <property type="match status" value="1"/>
</dbReference>
<feature type="transmembrane region" description="Helical" evidence="8">
    <location>
        <begin position="40"/>
        <end position="61"/>
    </location>
</feature>
<dbReference type="PANTHER" id="PTHR34975:SF2">
    <property type="entry name" value="SPORE GERMINATION PROTEIN A2"/>
    <property type="match status" value="1"/>
</dbReference>
<dbReference type="KEGG" id="ifn:GM661_15385"/>
<keyword evidence="3" id="KW-0813">Transport</keyword>
<evidence type="ECO:0000256" key="1">
    <source>
        <dbReference type="ARBA" id="ARBA00004141"/>
    </source>
</evidence>
<evidence type="ECO:0000313" key="10">
    <source>
        <dbReference type="Proteomes" id="UP000665020"/>
    </source>
</evidence>
<feature type="transmembrane region" description="Helical" evidence="8">
    <location>
        <begin position="119"/>
        <end position="137"/>
    </location>
</feature>
<feature type="transmembrane region" description="Helical" evidence="8">
    <location>
        <begin position="146"/>
        <end position="166"/>
    </location>
</feature>
<sequence length="368" mass="41469">MCKIRITNHQIFALTVGLTNGSAILVISASVAGLAKQDSWISMLFTIVFGFLEIWLICFLWNHYPGLTFVEMIRQIFGKWFGSVITIAFLYFCFLSDAQVIWYIGNFITSQAMLETPPYIVNMIFSATIVIALLYGLEAIARSYEIFIYIISFLFVLSMIFVLPNARIENLQPVFEEGLIPVLKGSTLLSSFVIFPFVLLIMIFPAKADNTFKAMKSFVKGYLWGGFLLFTSILISVLVLGSTITANIQYPVFVLAQEINLANIFTRLEFIVAGVWIITVLTKGIFYFYAGLIGLAQLIELKDHKKIILPLGLIIFVMSGVVFPDATYQSAWDSLVWPFFAATFGLILPIVMAAGFYIKKWVFNRHKG</sequence>
<comment type="subcellular location">
    <subcellularLocation>
        <location evidence="1">Membrane</location>
        <topology evidence="1">Multi-pass membrane protein</topology>
    </subcellularLocation>
</comment>
<keyword evidence="10" id="KW-1185">Reference proteome</keyword>
<protein>
    <submittedName>
        <fullName evidence="9">Endospore germination permease</fullName>
    </submittedName>
</protein>
<evidence type="ECO:0000313" key="9">
    <source>
        <dbReference type="EMBL" id="QTM00073.1"/>
    </source>
</evidence>
<reference evidence="9" key="1">
    <citation type="submission" date="2019-12" db="EMBL/GenBank/DDBJ databases">
        <authorList>
            <person name="zhang j."/>
            <person name="sun C.M."/>
        </authorList>
    </citation>
    <scope>NUCLEOTIDE SEQUENCE</scope>
    <source>
        <strain evidence="9">NS-1</strain>
    </source>
</reference>
<organism evidence="9 10">
    <name type="scientific">Iocasia fonsfrigidae</name>
    <dbReference type="NCBI Taxonomy" id="2682810"/>
    <lineage>
        <taxon>Bacteria</taxon>
        <taxon>Bacillati</taxon>
        <taxon>Bacillota</taxon>
        <taxon>Clostridia</taxon>
        <taxon>Halanaerobiales</taxon>
        <taxon>Halanaerobiaceae</taxon>
        <taxon>Iocasia</taxon>
    </lineage>
</organism>
<feature type="transmembrane region" description="Helical" evidence="8">
    <location>
        <begin position="270"/>
        <end position="295"/>
    </location>
</feature>
<evidence type="ECO:0000256" key="3">
    <source>
        <dbReference type="ARBA" id="ARBA00022448"/>
    </source>
</evidence>
<keyword evidence="5 8" id="KW-0812">Transmembrane</keyword>
<keyword evidence="7 8" id="KW-0472">Membrane</keyword>
<dbReference type="Proteomes" id="UP000665020">
    <property type="component" value="Chromosome"/>
</dbReference>
<feature type="transmembrane region" description="Helical" evidence="8">
    <location>
        <begin position="335"/>
        <end position="358"/>
    </location>
</feature>
<dbReference type="GO" id="GO:0016020">
    <property type="term" value="C:membrane"/>
    <property type="evidence" value="ECO:0007669"/>
    <property type="project" value="UniProtKB-SubCell"/>
</dbReference>
<proteinExistence type="inferred from homology"/>
<keyword evidence="4" id="KW-0309">Germination</keyword>
<feature type="transmembrane region" description="Helical" evidence="8">
    <location>
        <begin position="307"/>
        <end position="323"/>
    </location>
</feature>
<dbReference type="EMBL" id="CP046640">
    <property type="protein sequence ID" value="QTM00073.1"/>
    <property type="molecule type" value="Genomic_DNA"/>
</dbReference>
<evidence type="ECO:0000256" key="4">
    <source>
        <dbReference type="ARBA" id="ARBA00022544"/>
    </source>
</evidence>